<accession>A0ABR9Z5D5</accession>
<dbReference type="Proteomes" id="UP000726136">
    <property type="component" value="Unassembled WGS sequence"/>
</dbReference>
<dbReference type="EMBL" id="RDPI01000011">
    <property type="protein sequence ID" value="MBF4373664.1"/>
    <property type="molecule type" value="Genomic_DNA"/>
</dbReference>
<evidence type="ECO:0000313" key="2">
    <source>
        <dbReference type="Proteomes" id="UP000726136"/>
    </source>
</evidence>
<gene>
    <name evidence="1" type="ORF">EAY46_11315</name>
</gene>
<organism evidence="1 2">
    <name type="scientific">Vibrio anguillarum</name>
    <name type="common">Listonella anguillarum</name>
    <dbReference type="NCBI Taxonomy" id="55601"/>
    <lineage>
        <taxon>Bacteria</taxon>
        <taxon>Pseudomonadati</taxon>
        <taxon>Pseudomonadota</taxon>
        <taxon>Gammaproteobacteria</taxon>
        <taxon>Vibrionales</taxon>
        <taxon>Vibrionaceae</taxon>
        <taxon>Vibrio</taxon>
    </lineage>
</organism>
<protein>
    <submittedName>
        <fullName evidence="1">Uncharacterized protein</fullName>
    </submittedName>
</protein>
<proteinExistence type="predicted"/>
<dbReference type="RefSeq" id="WP_194663435.1">
    <property type="nucleotide sequence ID" value="NZ_RDPI01000011.1"/>
</dbReference>
<sequence length="311" mass="35852">MRTLIGISNFSFDNQNFSSFNFLVEQFEKIKNLQGKFPQHNVSLALANDILRNSYFGNSIEQQFTNFSFGRDRQAIIAFKVRLDRNYFSGFNKSYTSEELKELSLTPDEVNRICCTLFAPKVLTTNYSSIKRVDDFSDYYEDILGNHPIDEGSYYERAISHFTNLVYHADCANTLSRVTDGFCNYSIAITKCLKALNDSSPISNSSTQDKLSEIRAKVAYRLTPEGYSHPNFKYEFSYAGTHYASLDCQYHLKPSDRNQKGNRSFNHKRVYFGFIPLNNNTWRIAVAAIGPHISTHDQNDRYAPPKKKRKK</sequence>
<name>A0ABR9Z5D5_VIBAN</name>
<reference evidence="1 2" key="1">
    <citation type="journal article" date="2021" name="PeerJ">
        <title>Analysis of 44 Vibrio anguillarum genomes reveals high genetic diversity.</title>
        <authorList>
            <person name="Hansen M.J."/>
            <person name="Dalsgaard I."/>
        </authorList>
    </citation>
    <scope>NUCLEOTIDE SEQUENCE [LARGE SCALE GENOMIC DNA]</scope>
    <source>
        <strain evidence="1 2">040915-1/1B</strain>
    </source>
</reference>
<evidence type="ECO:0000313" key="1">
    <source>
        <dbReference type="EMBL" id="MBF4373664.1"/>
    </source>
</evidence>
<keyword evidence="2" id="KW-1185">Reference proteome</keyword>
<comment type="caution">
    <text evidence="1">The sequence shown here is derived from an EMBL/GenBank/DDBJ whole genome shotgun (WGS) entry which is preliminary data.</text>
</comment>